<evidence type="ECO:0000313" key="4">
    <source>
        <dbReference type="Proteomes" id="UP001225596"/>
    </source>
</evidence>
<comment type="similarity">
    <text evidence="1">Belongs to the ComF/GntX family.</text>
</comment>
<feature type="domain" description="Phosphoribosyltransferase" evidence="2">
    <location>
        <begin position="90"/>
        <end position="183"/>
    </location>
</feature>
<protein>
    <submittedName>
        <fullName evidence="3">ComF family protein</fullName>
    </submittedName>
</protein>
<dbReference type="SUPFAM" id="SSF53271">
    <property type="entry name" value="PRTase-like"/>
    <property type="match status" value="1"/>
</dbReference>
<proteinExistence type="inferred from homology"/>
<dbReference type="InterPro" id="IPR000836">
    <property type="entry name" value="PRTase_dom"/>
</dbReference>
<dbReference type="Proteomes" id="UP001225596">
    <property type="component" value="Unassembled WGS sequence"/>
</dbReference>
<name>A0ABU1BJ82_9BURK</name>
<evidence type="ECO:0000259" key="2">
    <source>
        <dbReference type="Pfam" id="PF00156"/>
    </source>
</evidence>
<dbReference type="CDD" id="cd06223">
    <property type="entry name" value="PRTases_typeI"/>
    <property type="match status" value="1"/>
</dbReference>
<dbReference type="InterPro" id="IPR029057">
    <property type="entry name" value="PRTase-like"/>
</dbReference>
<keyword evidence="4" id="KW-1185">Reference proteome</keyword>
<dbReference type="InterPro" id="IPR051910">
    <property type="entry name" value="ComF/GntX_DNA_util-trans"/>
</dbReference>
<dbReference type="Pfam" id="PF00156">
    <property type="entry name" value="Pribosyltran"/>
    <property type="match status" value="1"/>
</dbReference>
<organism evidence="3 4">
    <name type="scientific">Keguizhuia sedimenti</name>
    <dbReference type="NCBI Taxonomy" id="3064264"/>
    <lineage>
        <taxon>Bacteria</taxon>
        <taxon>Pseudomonadati</taxon>
        <taxon>Pseudomonadota</taxon>
        <taxon>Betaproteobacteria</taxon>
        <taxon>Burkholderiales</taxon>
        <taxon>Oxalobacteraceae</taxon>
        <taxon>Keguizhuia</taxon>
    </lineage>
</organism>
<dbReference type="RefSeq" id="WP_338434859.1">
    <property type="nucleotide sequence ID" value="NZ_JAUYVH010000001.1"/>
</dbReference>
<evidence type="ECO:0000256" key="1">
    <source>
        <dbReference type="ARBA" id="ARBA00008007"/>
    </source>
</evidence>
<dbReference type="PANTHER" id="PTHR47505">
    <property type="entry name" value="DNA UTILIZATION PROTEIN YHGH"/>
    <property type="match status" value="1"/>
</dbReference>
<dbReference type="EMBL" id="JAUYVH010000001">
    <property type="protein sequence ID" value="MDQ9169037.1"/>
    <property type="molecule type" value="Genomic_DNA"/>
</dbReference>
<reference evidence="3 4" key="1">
    <citation type="submission" date="2023-08" db="EMBL/GenBank/DDBJ databases">
        <title>Oxalobacteraceae gen .nov., isolated from river sludge outside the plant.</title>
        <authorList>
            <person name="Zhao S.Y."/>
        </authorList>
    </citation>
    <scope>NUCLEOTIDE SEQUENCE [LARGE SCALE GENOMIC DNA]</scope>
    <source>
        <strain evidence="3 4">R-40</strain>
    </source>
</reference>
<evidence type="ECO:0000313" key="3">
    <source>
        <dbReference type="EMBL" id="MDQ9169037.1"/>
    </source>
</evidence>
<sequence length="188" mass="20684">MSHRGAGENICGACLHRSPSFDATVAAVDYAPPTDQLVLALKFGAQLAFAKLFGEMVHAAIRQTQIEMPQVLIAVPLGPKRLAERGFNQALEIAKPLARKLRIPLDKRLVLRTRETAAQALLPPEERRQNIRRAFTLSGQSIDRLKGLHVGVVDDVMTTGETLNELAATLKRFGARRVTNLVFARTLK</sequence>
<dbReference type="PANTHER" id="PTHR47505:SF1">
    <property type="entry name" value="DNA UTILIZATION PROTEIN YHGH"/>
    <property type="match status" value="1"/>
</dbReference>
<comment type="caution">
    <text evidence="3">The sequence shown here is derived from an EMBL/GenBank/DDBJ whole genome shotgun (WGS) entry which is preliminary data.</text>
</comment>
<gene>
    <name evidence="3" type="ORF">Q8A64_01300</name>
</gene>
<accession>A0ABU1BJ82</accession>
<dbReference type="Gene3D" id="3.40.50.2020">
    <property type="match status" value="1"/>
</dbReference>